<name>A0A0M4TDJ7_9GAMM</name>
<sequence>MSIFDNADKTYITLTPAGVFEAFSQNEPTAMQLALQALLSYRETMLVATWLEEYPELWLDGFVEQGFIEKLSTFLPAPNLPLDQFLPYVVASLSGKRRAAIASDEGFCLARIGYSQEEADMLSVAAADFSGFMLRQKQRGWSLGSRAISFFQQVDLLIPETSFVFLWIDNDGYALIIDGEPLTNNRAFVELIWGIKTSGLKFES</sequence>
<dbReference type="OrthoDB" id="6003236at2"/>
<dbReference type="STRING" id="45610.AOC03_09380"/>
<dbReference type="KEGG" id="pur:AOC03_09380"/>
<keyword evidence="2" id="KW-1185">Reference proteome</keyword>
<accession>A0A0M4TDJ7</accession>
<evidence type="ECO:0000313" key="1">
    <source>
        <dbReference type="EMBL" id="ALF60220.1"/>
    </source>
</evidence>
<organism evidence="1 2">
    <name type="scientific">Psychrobacter urativorans</name>
    <dbReference type="NCBI Taxonomy" id="45610"/>
    <lineage>
        <taxon>Bacteria</taxon>
        <taxon>Pseudomonadati</taxon>
        <taxon>Pseudomonadota</taxon>
        <taxon>Gammaproteobacteria</taxon>
        <taxon>Moraxellales</taxon>
        <taxon>Moraxellaceae</taxon>
        <taxon>Psychrobacter</taxon>
    </lineage>
</organism>
<dbReference type="AlphaFoldDB" id="A0A0M4TDJ7"/>
<evidence type="ECO:0000313" key="2">
    <source>
        <dbReference type="Proteomes" id="UP000059847"/>
    </source>
</evidence>
<dbReference type="RefSeq" id="WP_062535388.1">
    <property type="nucleotide sequence ID" value="NZ_CP012678.1"/>
</dbReference>
<protein>
    <submittedName>
        <fullName evidence="1">Uncharacterized protein</fullName>
    </submittedName>
</protein>
<reference evidence="1 2" key="1">
    <citation type="submission" date="2015-09" db="EMBL/GenBank/DDBJ databases">
        <title>Complete genome of Psychrobacter urativorans R10.10B.</title>
        <authorList>
            <person name="See-Too W.S."/>
            <person name="Chan K.G."/>
        </authorList>
    </citation>
    <scope>NUCLEOTIDE SEQUENCE [LARGE SCALE GENOMIC DNA]</scope>
    <source>
        <strain evidence="1 2">R10.10B</strain>
    </source>
</reference>
<dbReference type="Proteomes" id="UP000059847">
    <property type="component" value="Chromosome"/>
</dbReference>
<proteinExistence type="predicted"/>
<dbReference type="EMBL" id="CP012678">
    <property type="protein sequence ID" value="ALF60220.1"/>
    <property type="molecule type" value="Genomic_DNA"/>
</dbReference>
<gene>
    <name evidence="1" type="ORF">AOC03_09380</name>
</gene>